<dbReference type="OrthoDB" id="3697475at2"/>
<protein>
    <submittedName>
        <fullName evidence="1">Uncharacterized protein</fullName>
    </submittedName>
</protein>
<evidence type="ECO:0000313" key="2">
    <source>
        <dbReference type="Proteomes" id="UP000325787"/>
    </source>
</evidence>
<evidence type="ECO:0000313" key="1">
    <source>
        <dbReference type="EMBL" id="QFZ23016.1"/>
    </source>
</evidence>
<gene>
    <name evidence="1" type="ORF">EKG83_41270</name>
</gene>
<organism evidence="1 2">
    <name type="scientific">Saccharothrix syringae</name>
    <name type="common">Nocardiopsis syringae</name>
    <dbReference type="NCBI Taxonomy" id="103733"/>
    <lineage>
        <taxon>Bacteria</taxon>
        <taxon>Bacillati</taxon>
        <taxon>Actinomycetota</taxon>
        <taxon>Actinomycetes</taxon>
        <taxon>Pseudonocardiales</taxon>
        <taxon>Pseudonocardiaceae</taxon>
        <taxon>Saccharothrix</taxon>
    </lineage>
</organism>
<accession>A0A5Q0H9U7</accession>
<keyword evidence="2" id="KW-1185">Reference proteome</keyword>
<name>A0A5Q0H9U7_SACSY</name>
<dbReference type="Proteomes" id="UP000325787">
    <property type="component" value="Chromosome"/>
</dbReference>
<sequence>MAEESGGPALAPTLAEWLRAREETNQHLDGATPPIDAPWVQRLADLLATERSWQDQYTDLIALGSSGGRFPSSNR</sequence>
<dbReference type="EMBL" id="CP034550">
    <property type="protein sequence ID" value="QFZ23016.1"/>
    <property type="molecule type" value="Genomic_DNA"/>
</dbReference>
<dbReference type="AlphaFoldDB" id="A0A5Q0H9U7"/>
<proteinExistence type="predicted"/>
<dbReference type="KEGG" id="ssyi:EKG83_41270"/>
<reference evidence="2" key="1">
    <citation type="journal article" date="2021" name="Curr. Microbiol.">
        <title>Complete genome of nocamycin-producing strain Saccharothrix syringae NRRL B-16468 reveals the biosynthetic potential for secondary metabolites.</title>
        <authorList>
            <person name="Mo X."/>
            <person name="Yang S."/>
        </authorList>
    </citation>
    <scope>NUCLEOTIDE SEQUENCE [LARGE SCALE GENOMIC DNA]</scope>
    <source>
        <strain evidence="2">ATCC 51364 / DSM 43886 / JCM 6844 / KCTC 9398 / NBRC 14523 / NRRL B-16468 / INA 2240</strain>
    </source>
</reference>
<dbReference type="RefSeq" id="WP_033432821.1">
    <property type="nucleotide sequence ID" value="NZ_CP034550.1"/>
</dbReference>